<accession>A0A9W8EFN4</accession>
<feature type="compositionally biased region" description="Basic residues" evidence="1">
    <location>
        <begin position="433"/>
        <end position="459"/>
    </location>
</feature>
<dbReference type="EC" id="3.2.1.73" evidence="4"/>
<evidence type="ECO:0000256" key="2">
    <source>
        <dbReference type="SAM" id="SignalP"/>
    </source>
</evidence>
<evidence type="ECO:0000313" key="5">
    <source>
        <dbReference type="Proteomes" id="UP001151582"/>
    </source>
</evidence>
<dbReference type="InterPro" id="IPR013320">
    <property type="entry name" value="ConA-like_dom_sf"/>
</dbReference>
<organism evidence="4 5">
    <name type="scientific">Dimargaris verticillata</name>
    <dbReference type="NCBI Taxonomy" id="2761393"/>
    <lineage>
        <taxon>Eukaryota</taxon>
        <taxon>Fungi</taxon>
        <taxon>Fungi incertae sedis</taxon>
        <taxon>Zoopagomycota</taxon>
        <taxon>Kickxellomycotina</taxon>
        <taxon>Dimargaritomycetes</taxon>
        <taxon>Dimargaritales</taxon>
        <taxon>Dimargaritaceae</taxon>
        <taxon>Dimargaris</taxon>
    </lineage>
</organism>
<dbReference type="EMBL" id="JANBQB010000022">
    <property type="protein sequence ID" value="KAJ1984338.1"/>
    <property type="molecule type" value="Genomic_DNA"/>
</dbReference>
<feature type="compositionally biased region" description="Low complexity" evidence="1">
    <location>
        <begin position="242"/>
        <end position="271"/>
    </location>
</feature>
<dbReference type="Gene3D" id="2.60.120.200">
    <property type="match status" value="1"/>
</dbReference>
<evidence type="ECO:0000313" key="4">
    <source>
        <dbReference type="EMBL" id="KAJ1984338.1"/>
    </source>
</evidence>
<evidence type="ECO:0000259" key="3">
    <source>
        <dbReference type="PROSITE" id="PS51762"/>
    </source>
</evidence>
<dbReference type="GO" id="GO:0042972">
    <property type="term" value="F:licheninase activity"/>
    <property type="evidence" value="ECO:0007669"/>
    <property type="project" value="UniProtKB-EC"/>
</dbReference>
<proteinExistence type="predicted"/>
<feature type="chain" id="PRO_5040846764" evidence="2">
    <location>
        <begin position="23"/>
        <end position="459"/>
    </location>
</feature>
<dbReference type="GO" id="GO:0005975">
    <property type="term" value="P:carbohydrate metabolic process"/>
    <property type="evidence" value="ECO:0007669"/>
    <property type="project" value="InterPro"/>
</dbReference>
<gene>
    <name evidence="4" type="primary">CRH1_1</name>
    <name evidence="4" type="ORF">H4R34_000713</name>
</gene>
<keyword evidence="4" id="KW-0326">Glycosidase</keyword>
<dbReference type="AlphaFoldDB" id="A0A9W8EFN4"/>
<name>A0A9W8EFN4_9FUNG</name>
<sequence>MWLNSLLWGATALTLACVGVQAAPATECLQPFKFDFNDPSELSHFKIDEGGLATVENGNLKMALTKQNTATTLNLTQTIPQGYVRARIKAGPGNGVVTAFTMRGANGDEIDHEWLGKKPGRVETTFFVGGKHISGFEDSYNFDLPNGDATAEFFNYAFEFTQKEVKYYVNDKLEYTLKNKGDGNFPLKPDHMLIGIWDGSSVSEWAGKTDYSKVSEYATYFDWIEVVPYCDGVPPATTSFSTVTAGATSTSSSSTSDLPSSSSTMSQSDSAGELSSTQNPTVTDDDEPTVTTVTSSYVYTSSYETDVNGVPMTSTSMVTTETTYATTIAEQPEPGETVIVTTSVPEQVTTTTSTYTYTTTYVTTINGVPTTTSSVATATTTYQVTNPGGIQTHTGIITYVSIPPVVTTVDCDPTTITETPSTSIVPQPTPTHTKPRKCRPKHKKHKPGKCHRRFPVQTP</sequence>
<dbReference type="SUPFAM" id="SSF49899">
    <property type="entry name" value="Concanavalin A-like lectins/glucanases"/>
    <property type="match status" value="1"/>
</dbReference>
<reference evidence="4" key="1">
    <citation type="submission" date="2022-07" db="EMBL/GenBank/DDBJ databases">
        <title>Phylogenomic reconstructions and comparative analyses of Kickxellomycotina fungi.</title>
        <authorList>
            <person name="Reynolds N.K."/>
            <person name="Stajich J.E."/>
            <person name="Barry K."/>
            <person name="Grigoriev I.V."/>
            <person name="Crous P."/>
            <person name="Smith M.E."/>
        </authorList>
    </citation>
    <scope>NUCLEOTIDE SEQUENCE</scope>
    <source>
        <strain evidence="4">RSA 567</strain>
    </source>
</reference>
<dbReference type="Proteomes" id="UP001151582">
    <property type="component" value="Unassembled WGS sequence"/>
</dbReference>
<keyword evidence="4" id="KW-0378">Hydrolase</keyword>
<evidence type="ECO:0000256" key="1">
    <source>
        <dbReference type="SAM" id="MobiDB-lite"/>
    </source>
</evidence>
<feature type="signal peptide" evidence="2">
    <location>
        <begin position="1"/>
        <end position="22"/>
    </location>
</feature>
<dbReference type="OrthoDB" id="4781at2759"/>
<feature type="domain" description="GH16" evidence="3">
    <location>
        <begin position="18"/>
        <end position="232"/>
    </location>
</feature>
<feature type="region of interest" description="Disordered" evidence="1">
    <location>
        <begin position="419"/>
        <end position="459"/>
    </location>
</feature>
<dbReference type="Pfam" id="PF00722">
    <property type="entry name" value="Glyco_hydro_16"/>
    <property type="match status" value="1"/>
</dbReference>
<feature type="region of interest" description="Disordered" evidence="1">
    <location>
        <begin position="242"/>
        <end position="290"/>
    </location>
</feature>
<comment type="caution">
    <text evidence="4">The sequence shown here is derived from an EMBL/GenBank/DDBJ whole genome shotgun (WGS) entry which is preliminary data.</text>
</comment>
<dbReference type="PROSITE" id="PS51762">
    <property type="entry name" value="GH16_2"/>
    <property type="match status" value="1"/>
</dbReference>
<dbReference type="InterPro" id="IPR000757">
    <property type="entry name" value="Beta-glucanase-like"/>
</dbReference>
<protein>
    <submittedName>
        <fullName evidence="4">Transglycosylase</fullName>
        <ecNumber evidence="4">3.2.1.73</ecNumber>
    </submittedName>
</protein>
<keyword evidence="5" id="KW-1185">Reference proteome</keyword>
<keyword evidence="2" id="KW-0732">Signal</keyword>